<organism evidence="3 4">
    <name type="scientific">Desulfatitalea alkaliphila</name>
    <dbReference type="NCBI Taxonomy" id="2929485"/>
    <lineage>
        <taxon>Bacteria</taxon>
        <taxon>Pseudomonadati</taxon>
        <taxon>Thermodesulfobacteriota</taxon>
        <taxon>Desulfobacteria</taxon>
        <taxon>Desulfobacterales</taxon>
        <taxon>Desulfosarcinaceae</taxon>
        <taxon>Desulfatitalea</taxon>
    </lineage>
</organism>
<sequence>MSLNTGIPKNNIYLAKKMSERKDHLKYIAMKNYRIRCNKEIFSDDELYILKIYGHWFNALTSGKLIPFTKEQERFIEVHENKLKPENEFEKAWWKYQRRIEIEESDPNISKRKYEWHDESESWFSRKDRGRMMPYGGFRKR</sequence>
<dbReference type="InterPro" id="IPR007335">
    <property type="entry name" value="DUF413"/>
</dbReference>
<evidence type="ECO:0000256" key="1">
    <source>
        <dbReference type="ARBA" id="ARBA00093464"/>
    </source>
</evidence>
<comment type="caution">
    <text evidence="3">The sequence shown here is derived from an EMBL/GenBank/DDBJ whole genome shotgun (WGS) entry which is preliminary data.</text>
</comment>
<dbReference type="RefSeq" id="WP_246915052.1">
    <property type="nucleotide sequence ID" value="NZ_JALJRB010000050.1"/>
</dbReference>
<evidence type="ECO:0000313" key="4">
    <source>
        <dbReference type="Proteomes" id="UP001165427"/>
    </source>
</evidence>
<dbReference type="EMBL" id="JALJRB010000050">
    <property type="protein sequence ID" value="MCJ8503137.1"/>
    <property type="molecule type" value="Genomic_DNA"/>
</dbReference>
<keyword evidence="4" id="KW-1185">Reference proteome</keyword>
<proteinExistence type="inferred from homology"/>
<dbReference type="Proteomes" id="UP001165427">
    <property type="component" value="Unassembled WGS sequence"/>
</dbReference>
<dbReference type="AlphaFoldDB" id="A0AA41R7U7"/>
<dbReference type="Pfam" id="PF04219">
    <property type="entry name" value="DUF413"/>
    <property type="match status" value="1"/>
</dbReference>
<protein>
    <recommendedName>
        <fullName evidence="2">Macrodomain Ori protein</fullName>
    </recommendedName>
</protein>
<accession>A0AA41R7U7</accession>
<name>A0AA41R7U7_9BACT</name>
<evidence type="ECO:0000256" key="2">
    <source>
        <dbReference type="ARBA" id="ARBA00093628"/>
    </source>
</evidence>
<gene>
    <name evidence="3" type="primary">maoP</name>
    <name evidence="3" type="ORF">MRX98_21370</name>
</gene>
<comment type="similarity">
    <text evidence="1">Belongs to the MaoP family.</text>
</comment>
<reference evidence="3" key="1">
    <citation type="submission" date="2022-04" db="EMBL/GenBank/DDBJ databases">
        <title>Desulfatitalea alkaliphila sp. nov., a novel anaerobic sulfate-reducing bacterium isolated from terrestrial mud volcano, Taman Peninsula, Russia.</title>
        <authorList>
            <person name="Khomyakova M.A."/>
            <person name="Merkel A.Y."/>
            <person name="Slobodkin A.I."/>
        </authorList>
    </citation>
    <scope>NUCLEOTIDE SEQUENCE</scope>
    <source>
        <strain evidence="3">M08but</strain>
    </source>
</reference>
<evidence type="ECO:0000313" key="3">
    <source>
        <dbReference type="EMBL" id="MCJ8503137.1"/>
    </source>
</evidence>